<reference evidence="8 9" key="1">
    <citation type="submission" date="2018-09" db="EMBL/GenBank/DDBJ databases">
        <title>Genomic Encyclopedia of Archaeal and Bacterial Type Strains, Phase II (KMG-II): from individual species to whole genera.</title>
        <authorList>
            <person name="Goeker M."/>
        </authorList>
    </citation>
    <scope>NUCLEOTIDE SEQUENCE [LARGE SCALE GENOMIC DNA]</scope>
    <source>
        <strain evidence="8 9">DSM 21950</strain>
    </source>
</reference>
<comment type="similarity">
    <text evidence="2">Belongs to the SusD family.</text>
</comment>
<dbReference type="InterPro" id="IPR033985">
    <property type="entry name" value="SusD-like_N"/>
</dbReference>
<dbReference type="SUPFAM" id="SSF48452">
    <property type="entry name" value="TPR-like"/>
    <property type="match status" value="1"/>
</dbReference>
<dbReference type="OrthoDB" id="618454at2"/>
<comment type="caution">
    <text evidence="8">The sequence shown here is derived from an EMBL/GenBank/DDBJ whole genome shotgun (WGS) entry which is preliminary data.</text>
</comment>
<keyword evidence="3" id="KW-0732">Signal</keyword>
<dbReference type="GO" id="GO:0009279">
    <property type="term" value="C:cell outer membrane"/>
    <property type="evidence" value="ECO:0007669"/>
    <property type="project" value="UniProtKB-SubCell"/>
</dbReference>
<evidence type="ECO:0000313" key="9">
    <source>
        <dbReference type="Proteomes" id="UP000284531"/>
    </source>
</evidence>
<dbReference type="AlphaFoldDB" id="A0A419X8P8"/>
<evidence type="ECO:0000256" key="5">
    <source>
        <dbReference type="ARBA" id="ARBA00023237"/>
    </source>
</evidence>
<evidence type="ECO:0000256" key="3">
    <source>
        <dbReference type="ARBA" id="ARBA00022729"/>
    </source>
</evidence>
<accession>A0A419X8P8</accession>
<dbReference type="PROSITE" id="PS51257">
    <property type="entry name" value="PROKAR_LIPOPROTEIN"/>
    <property type="match status" value="1"/>
</dbReference>
<dbReference type="Pfam" id="PF14322">
    <property type="entry name" value="SusD-like_3"/>
    <property type="match status" value="1"/>
</dbReference>
<gene>
    <name evidence="8" type="ORF">BXY64_1149</name>
</gene>
<dbReference type="RefSeq" id="WP_120238940.1">
    <property type="nucleotide sequence ID" value="NZ_RAPQ01000008.1"/>
</dbReference>
<feature type="domain" description="RagB/SusD" evidence="6">
    <location>
        <begin position="367"/>
        <end position="520"/>
    </location>
</feature>
<dbReference type="EMBL" id="RAPQ01000008">
    <property type="protein sequence ID" value="RKE04134.1"/>
    <property type="molecule type" value="Genomic_DNA"/>
</dbReference>
<dbReference type="Gene3D" id="1.25.40.390">
    <property type="match status" value="1"/>
</dbReference>
<evidence type="ECO:0000256" key="2">
    <source>
        <dbReference type="ARBA" id="ARBA00006275"/>
    </source>
</evidence>
<sequence length="520" mass="58095">MKKLIYLFLCAVALMGCEDYLEKNDVTSQTEETFYRTEDDMYRALVAAYEPLQRNWGSTYQLTLDIASDDCYGGGGSATDGVDVKKVNRGNTTASEGMWSNIWNDHYAGVYRTNIFLEKVEASEITEDHKKEYTGEILFLRAYYYSNLVRLFENIPLITNTLSTSEYSQSQAAVDDVYAQIASDLEAAIVNLKGVTYSNAEKGRVTEWAPRALLARMYLFYDGVYGSGNGSTTMPGDVTASDVLGYLNDIIDDSGADLIDFASLWGHSDVDGTWIENSIEGIFEVQFSNQGESWQWWSAPYDTGNKMVVFVGPRGTPESSEYYSSWSFAPGTQQLYDSYEDGDIRRDLTLIDADLEMGEGTYTIGDQHTGYFNKKYAGLKSQVPEVGQEQLNFPQNYISIRFADVLLMASELEVKIGTNGNAVSHYNRVRARAFGTAYSPVGAVTLAEIFEERKLEFAYEAIRYFDLRRQGMDILTAAINATNLGGIYDSGVNAEARGFWPIPSSEIALSNYALEQNEGY</sequence>
<organism evidence="8 9">
    <name type="scientific">Marinifilum flexuosum</name>
    <dbReference type="NCBI Taxonomy" id="1117708"/>
    <lineage>
        <taxon>Bacteria</taxon>
        <taxon>Pseudomonadati</taxon>
        <taxon>Bacteroidota</taxon>
        <taxon>Bacteroidia</taxon>
        <taxon>Marinilabiliales</taxon>
        <taxon>Marinifilaceae</taxon>
    </lineage>
</organism>
<dbReference type="InterPro" id="IPR012944">
    <property type="entry name" value="SusD_RagB_dom"/>
</dbReference>
<keyword evidence="4" id="KW-0472">Membrane</keyword>
<dbReference type="Proteomes" id="UP000284531">
    <property type="component" value="Unassembled WGS sequence"/>
</dbReference>
<evidence type="ECO:0000256" key="4">
    <source>
        <dbReference type="ARBA" id="ARBA00023136"/>
    </source>
</evidence>
<name>A0A419X8P8_9BACT</name>
<protein>
    <submittedName>
        <fullName evidence="8">Putative outer membrane starch-binding protein</fullName>
    </submittedName>
</protein>
<comment type="subcellular location">
    <subcellularLocation>
        <location evidence="1">Cell outer membrane</location>
    </subcellularLocation>
</comment>
<proteinExistence type="inferred from homology"/>
<keyword evidence="5" id="KW-0998">Cell outer membrane</keyword>
<keyword evidence="9" id="KW-1185">Reference proteome</keyword>
<dbReference type="Pfam" id="PF07980">
    <property type="entry name" value="SusD_RagB"/>
    <property type="match status" value="1"/>
</dbReference>
<evidence type="ECO:0000313" key="8">
    <source>
        <dbReference type="EMBL" id="RKE04134.1"/>
    </source>
</evidence>
<evidence type="ECO:0000256" key="1">
    <source>
        <dbReference type="ARBA" id="ARBA00004442"/>
    </source>
</evidence>
<evidence type="ECO:0000259" key="7">
    <source>
        <dbReference type="Pfam" id="PF14322"/>
    </source>
</evidence>
<feature type="domain" description="SusD-like N-terminal" evidence="7">
    <location>
        <begin position="19"/>
        <end position="219"/>
    </location>
</feature>
<dbReference type="InterPro" id="IPR011990">
    <property type="entry name" value="TPR-like_helical_dom_sf"/>
</dbReference>
<dbReference type="CDD" id="cd08977">
    <property type="entry name" value="SusD"/>
    <property type="match status" value="1"/>
</dbReference>
<evidence type="ECO:0000259" key="6">
    <source>
        <dbReference type="Pfam" id="PF07980"/>
    </source>
</evidence>